<dbReference type="OrthoDB" id="3239888at2"/>
<evidence type="ECO:0008006" key="4">
    <source>
        <dbReference type="Google" id="ProtNLM"/>
    </source>
</evidence>
<dbReference type="Pfam" id="PF14387">
    <property type="entry name" value="DUF4418"/>
    <property type="match status" value="1"/>
</dbReference>
<organism evidence="2 3">
    <name type="scientific">Schaalia odontolytica</name>
    <dbReference type="NCBI Taxonomy" id="1660"/>
    <lineage>
        <taxon>Bacteria</taxon>
        <taxon>Bacillati</taxon>
        <taxon>Actinomycetota</taxon>
        <taxon>Actinomycetes</taxon>
        <taxon>Actinomycetales</taxon>
        <taxon>Actinomycetaceae</taxon>
        <taxon>Schaalia</taxon>
    </lineage>
</organism>
<proteinExistence type="predicted"/>
<evidence type="ECO:0000313" key="2">
    <source>
        <dbReference type="EMBL" id="KSW10652.1"/>
    </source>
</evidence>
<feature type="transmembrane region" description="Helical" evidence="1">
    <location>
        <begin position="50"/>
        <end position="68"/>
    </location>
</feature>
<dbReference type="Proteomes" id="UP000054686">
    <property type="component" value="Unassembled WGS sequence"/>
</dbReference>
<keyword evidence="1" id="KW-0812">Transmembrane</keyword>
<dbReference type="EMBL" id="LLVT01000003">
    <property type="protein sequence ID" value="KSW10652.1"/>
    <property type="molecule type" value="Genomic_DNA"/>
</dbReference>
<evidence type="ECO:0000313" key="3">
    <source>
        <dbReference type="Proteomes" id="UP000054686"/>
    </source>
</evidence>
<comment type="caution">
    <text evidence="2">The sequence shown here is derived from an EMBL/GenBank/DDBJ whole genome shotgun (WGS) entry which is preliminary data.</text>
</comment>
<feature type="transmembrane region" description="Helical" evidence="1">
    <location>
        <begin position="75"/>
        <end position="93"/>
    </location>
</feature>
<dbReference type="AlphaFoldDB" id="A0A0V8RR89"/>
<name>A0A0V8RR89_9ACTO</name>
<protein>
    <recommendedName>
        <fullName evidence="4">DUF4418 domain-containing protein</fullName>
    </recommendedName>
</protein>
<evidence type="ECO:0000256" key="1">
    <source>
        <dbReference type="SAM" id="Phobius"/>
    </source>
</evidence>
<sequence>MDTVAKKDVIIPLVPAALSALLLAGGVTVFSACEQRADGSWMHCHQCQNMVAGSAVGLIALYGASSLVKNKPARLALLALAVIASVVVFFIPGGICPLCAMKTMRCHTVFQPFVRIMSVLVAGSGIGALVASWKKDSKPSA</sequence>
<reference evidence="2 3" key="1">
    <citation type="submission" date="2015-10" db="EMBL/GenBank/DDBJ databases">
        <title>Draft Genome of Actinomyces odontolyticus subsp. actinosynbacter strain XH001.</title>
        <authorList>
            <person name="Mclean J.S."/>
            <person name="He X."/>
        </authorList>
    </citation>
    <scope>NUCLEOTIDE SEQUENCE [LARGE SCALE GENOMIC DNA]</scope>
    <source>
        <strain evidence="2 3">XH001</strain>
    </source>
</reference>
<feature type="transmembrane region" description="Helical" evidence="1">
    <location>
        <begin position="113"/>
        <end position="133"/>
    </location>
</feature>
<dbReference type="InterPro" id="IPR025531">
    <property type="entry name" value="DUF4418"/>
</dbReference>
<feature type="transmembrane region" description="Helical" evidence="1">
    <location>
        <begin position="9"/>
        <end position="30"/>
    </location>
</feature>
<gene>
    <name evidence="2" type="ORF">APY09_09160</name>
</gene>
<keyword evidence="1" id="KW-1133">Transmembrane helix</keyword>
<dbReference type="PROSITE" id="PS51257">
    <property type="entry name" value="PROKAR_LIPOPROTEIN"/>
    <property type="match status" value="1"/>
</dbReference>
<accession>A0A0V8RR89</accession>
<dbReference type="RefSeq" id="WP_060567503.1">
    <property type="nucleotide sequence ID" value="NZ_CP040006.1"/>
</dbReference>
<keyword evidence="1" id="KW-0472">Membrane</keyword>